<dbReference type="SMART" id="SM01014">
    <property type="entry name" value="ARID"/>
    <property type="match status" value="1"/>
</dbReference>
<keyword evidence="4" id="KW-1185">Reference proteome</keyword>
<sequence length="929" mass="101600">MMLNTQQSLFPQQNGSSDASMPFNLDSQTAKQMALLQATSLAKAGNRSAPGGTSASYFGGMSLNNSNRPDPALGQEMNPSNFAAVPGMSFPAQSQPSNPQQIPSNPAAMQPNPLQRKRNFLIGLANIHAQRNSPLPPALSGTPTPSYDPNTSPWRSLELGSEPGNIRFAGKEVDLLRLWGIALSNGGGQKITREGAWPQVLRHFDLPDQYTTPSGQQQAVAQLLQQVFHMIIGPFEEAYRKNMIREQQQQQQQQQRAMMARAQSNNMGFPPQMNQLQRTGSNPNIALGVGGVGGVGVGVGGMPMAGPSTQPDPMGNMGAGQFPPRTPSQTSFNNLNGSSDNGFGSVGADPMTPAPGLAGSTSFPNFPASVSVPDSASGSDFDPQDPEGRKRKLRESEEADVKRVRQKTNGSDAPSLRNSDGPAPAPVQTVRQPSRRKIEYVPLRRELDTHGGRDLKLIEKEMDVAAQRLRKPNEEWGNVDVEALTLSLRSRISTELSYGLTTFSMLTVSRGSATGFPIAQAPDLLEEVLDLIEDIAFDGEEDSDADFSEDSPIITNTKLVSSLVDEGSLPFANLKPRQGQKPRSVGPGYRPGDIVLAAMNILRNLSIPVENHEFLGKHHRYLSVLLRVGSLKPRSTSSLPEAFSSVLMLDDILTIRKDIAYIMLNVSPHVRLPSTTPPSAQSKRIARRAFSLLASYFIDSDDAVGPFQTMLSVASPTPYGVSPPPALLSTALECFARFCQPDDNRKIISYSVPQERLWSTYEALVHRLPSSDNDFGVLNNEPWLAYIERVMHALYSLAFLAPPKLKKRIKTCRKLRFHKVLLRFIKKLLADTTRRPWYIIVVKRAVETTKLIDACEDSFDTSHTAMPTLTFGMGWGEHGETRVEAGDGLWSGYQEDITWQIMTIGEVDPAMFADLASLIRVGETKEETE</sequence>
<dbReference type="GO" id="GO:0003677">
    <property type="term" value="F:DNA binding"/>
    <property type="evidence" value="ECO:0007669"/>
    <property type="project" value="InterPro"/>
</dbReference>
<reference evidence="3 4" key="1">
    <citation type="submission" date="2022-09" db="EMBL/GenBank/DDBJ databases">
        <authorList>
            <person name="Palmer J.M."/>
        </authorList>
    </citation>
    <scope>NUCLEOTIDE SEQUENCE [LARGE SCALE GENOMIC DNA]</scope>
    <source>
        <strain evidence="3 4">DSM 7382</strain>
    </source>
</reference>
<feature type="region of interest" description="Disordered" evidence="1">
    <location>
        <begin position="1"/>
        <end position="22"/>
    </location>
</feature>
<feature type="compositionally biased region" description="Basic and acidic residues" evidence="1">
    <location>
        <begin position="394"/>
        <end position="403"/>
    </location>
</feature>
<dbReference type="CDD" id="cd16100">
    <property type="entry name" value="ARID"/>
    <property type="match status" value="1"/>
</dbReference>
<proteinExistence type="predicted"/>
<dbReference type="Proteomes" id="UP001385951">
    <property type="component" value="Unassembled WGS sequence"/>
</dbReference>
<dbReference type="Gene3D" id="1.10.150.60">
    <property type="entry name" value="ARID DNA-binding domain"/>
    <property type="match status" value="1"/>
</dbReference>
<feature type="compositionally biased region" description="Polar residues" evidence="1">
    <location>
        <begin position="141"/>
        <end position="151"/>
    </location>
</feature>
<dbReference type="PROSITE" id="PS51011">
    <property type="entry name" value="ARID"/>
    <property type="match status" value="1"/>
</dbReference>
<evidence type="ECO:0000313" key="3">
    <source>
        <dbReference type="EMBL" id="KAK7694541.1"/>
    </source>
</evidence>
<feature type="compositionally biased region" description="Polar residues" evidence="1">
    <location>
        <begin position="327"/>
        <end position="342"/>
    </location>
</feature>
<organism evidence="3 4">
    <name type="scientific">Cerrena zonata</name>
    <dbReference type="NCBI Taxonomy" id="2478898"/>
    <lineage>
        <taxon>Eukaryota</taxon>
        <taxon>Fungi</taxon>
        <taxon>Dikarya</taxon>
        <taxon>Basidiomycota</taxon>
        <taxon>Agaricomycotina</taxon>
        <taxon>Agaricomycetes</taxon>
        <taxon>Polyporales</taxon>
        <taxon>Cerrenaceae</taxon>
        <taxon>Cerrena</taxon>
    </lineage>
</organism>
<feature type="domain" description="ARID" evidence="2">
    <location>
        <begin position="114"/>
        <end position="240"/>
    </location>
</feature>
<dbReference type="Pfam" id="PF01388">
    <property type="entry name" value="ARID"/>
    <property type="match status" value="1"/>
</dbReference>
<name>A0AAW0GP79_9APHY</name>
<feature type="region of interest" description="Disordered" evidence="1">
    <location>
        <begin position="131"/>
        <end position="151"/>
    </location>
</feature>
<evidence type="ECO:0000256" key="1">
    <source>
        <dbReference type="SAM" id="MobiDB-lite"/>
    </source>
</evidence>
<dbReference type="SUPFAM" id="SSF46774">
    <property type="entry name" value="ARID-like"/>
    <property type="match status" value="1"/>
</dbReference>
<gene>
    <name evidence="3" type="ORF">QCA50_001727</name>
</gene>
<feature type="region of interest" description="Disordered" evidence="1">
    <location>
        <begin position="83"/>
        <end position="112"/>
    </location>
</feature>
<evidence type="ECO:0000313" key="4">
    <source>
        <dbReference type="Proteomes" id="UP001385951"/>
    </source>
</evidence>
<accession>A0AAW0GP79</accession>
<dbReference type="EMBL" id="JASBNA010000002">
    <property type="protein sequence ID" value="KAK7694541.1"/>
    <property type="molecule type" value="Genomic_DNA"/>
</dbReference>
<feature type="region of interest" description="Disordered" evidence="1">
    <location>
        <begin position="301"/>
        <end position="434"/>
    </location>
</feature>
<protein>
    <recommendedName>
        <fullName evidence="2">ARID domain-containing protein</fullName>
    </recommendedName>
</protein>
<dbReference type="InterPro" id="IPR036431">
    <property type="entry name" value="ARID_dom_sf"/>
</dbReference>
<feature type="compositionally biased region" description="Polar residues" evidence="1">
    <location>
        <begin position="407"/>
        <end position="418"/>
    </location>
</feature>
<dbReference type="InterPro" id="IPR001606">
    <property type="entry name" value="ARID_dom"/>
</dbReference>
<comment type="caution">
    <text evidence="3">The sequence shown here is derived from an EMBL/GenBank/DDBJ whole genome shotgun (WGS) entry which is preliminary data.</text>
</comment>
<dbReference type="AlphaFoldDB" id="A0AAW0GP79"/>
<evidence type="ECO:0000259" key="2">
    <source>
        <dbReference type="PROSITE" id="PS51011"/>
    </source>
</evidence>
<feature type="compositionally biased region" description="Low complexity" evidence="1">
    <location>
        <begin position="89"/>
        <end position="107"/>
    </location>
</feature>